<dbReference type="PRINTS" id="PR00070">
    <property type="entry name" value="DHFR"/>
</dbReference>
<evidence type="ECO:0000256" key="6">
    <source>
        <dbReference type="ARBA" id="ARBA00023002"/>
    </source>
</evidence>
<evidence type="ECO:0000313" key="14">
    <source>
        <dbReference type="Proteomes" id="UP000789390"/>
    </source>
</evidence>
<keyword evidence="11" id="KW-1133">Transmembrane helix</keyword>
<dbReference type="GO" id="GO:0050661">
    <property type="term" value="F:NADP binding"/>
    <property type="evidence" value="ECO:0007669"/>
    <property type="project" value="InterPro"/>
</dbReference>
<evidence type="ECO:0000256" key="3">
    <source>
        <dbReference type="ARBA" id="ARBA00012856"/>
    </source>
</evidence>
<dbReference type="InterPro" id="IPR017925">
    <property type="entry name" value="DHFR_CS"/>
</dbReference>
<evidence type="ECO:0000256" key="5">
    <source>
        <dbReference type="ARBA" id="ARBA00022857"/>
    </source>
</evidence>
<dbReference type="GO" id="GO:0046452">
    <property type="term" value="P:dihydrofolate metabolic process"/>
    <property type="evidence" value="ECO:0007669"/>
    <property type="project" value="TreeGrafter"/>
</dbReference>
<comment type="pathway">
    <text evidence="1">Cofactor biosynthesis; tetrahydrofolate biosynthesis; 5,6,7,8-tetrahydrofolate from 7,8-dihydrofolate: step 1/1.</text>
</comment>
<dbReference type="Proteomes" id="UP000789390">
    <property type="component" value="Unassembled WGS sequence"/>
</dbReference>
<dbReference type="EC" id="1.5.1.3" evidence="3"/>
<dbReference type="InterPro" id="IPR024072">
    <property type="entry name" value="DHFR-like_dom_sf"/>
</dbReference>
<feature type="compositionally biased region" description="Gly residues" evidence="10">
    <location>
        <begin position="201"/>
        <end position="213"/>
    </location>
</feature>
<keyword evidence="11" id="KW-0812">Transmembrane</keyword>
<dbReference type="InterPro" id="IPR012259">
    <property type="entry name" value="DHFR"/>
</dbReference>
<comment type="function">
    <text evidence="7">Key enzyme in folate metabolism. Catalyzes an essential reaction for de novo glycine and purine synthesis, and for DNA precursor synthesis.</text>
</comment>
<dbReference type="GO" id="GO:0006730">
    <property type="term" value="P:one-carbon metabolic process"/>
    <property type="evidence" value="ECO:0007669"/>
    <property type="project" value="UniProtKB-KW"/>
</dbReference>
<keyword evidence="11" id="KW-0472">Membrane</keyword>
<dbReference type="GO" id="GO:0046654">
    <property type="term" value="P:tetrahydrofolate biosynthetic process"/>
    <property type="evidence" value="ECO:0007669"/>
    <property type="project" value="UniProtKB-UniPathway"/>
</dbReference>
<evidence type="ECO:0000256" key="10">
    <source>
        <dbReference type="SAM" id="MobiDB-lite"/>
    </source>
</evidence>
<dbReference type="OrthoDB" id="4664297at2759"/>
<dbReference type="UniPathway" id="UPA00077">
    <property type="reaction ID" value="UER00158"/>
</dbReference>
<organism evidence="13 14">
    <name type="scientific">Daphnia galeata</name>
    <dbReference type="NCBI Taxonomy" id="27404"/>
    <lineage>
        <taxon>Eukaryota</taxon>
        <taxon>Metazoa</taxon>
        <taxon>Ecdysozoa</taxon>
        <taxon>Arthropoda</taxon>
        <taxon>Crustacea</taxon>
        <taxon>Branchiopoda</taxon>
        <taxon>Diplostraca</taxon>
        <taxon>Cladocera</taxon>
        <taxon>Anomopoda</taxon>
        <taxon>Daphniidae</taxon>
        <taxon>Daphnia</taxon>
    </lineage>
</organism>
<dbReference type="PROSITE" id="PS51330">
    <property type="entry name" value="DHFR_2"/>
    <property type="match status" value="1"/>
</dbReference>
<comment type="similarity">
    <text evidence="2 9">Belongs to the dihydrofolate reductase family.</text>
</comment>
<dbReference type="PANTHER" id="PTHR48069">
    <property type="entry name" value="DIHYDROFOLATE REDUCTASE"/>
    <property type="match status" value="1"/>
</dbReference>
<dbReference type="GO" id="GO:0046655">
    <property type="term" value="P:folic acid metabolic process"/>
    <property type="evidence" value="ECO:0007669"/>
    <property type="project" value="TreeGrafter"/>
</dbReference>
<dbReference type="Gene3D" id="3.40.430.10">
    <property type="entry name" value="Dihydrofolate Reductase, subunit A"/>
    <property type="match status" value="1"/>
</dbReference>
<evidence type="ECO:0000256" key="8">
    <source>
        <dbReference type="ARBA" id="ARBA00048873"/>
    </source>
</evidence>
<dbReference type="GO" id="GO:0005739">
    <property type="term" value="C:mitochondrion"/>
    <property type="evidence" value="ECO:0007669"/>
    <property type="project" value="TreeGrafter"/>
</dbReference>
<dbReference type="InterPro" id="IPR001796">
    <property type="entry name" value="DHFR_dom"/>
</dbReference>
<feature type="transmembrane region" description="Helical" evidence="11">
    <location>
        <begin position="253"/>
        <end position="276"/>
    </location>
</feature>
<keyword evidence="14" id="KW-1185">Reference proteome</keyword>
<feature type="domain" description="DHFR" evidence="12">
    <location>
        <begin position="2"/>
        <end position="180"/>
    </location>
</feature>
<evidence type="ECO:0000256" key="11">
    <source>
        <dbReference type="SAM" id="Phobius"/>
    </source>
</evidence>
<dbReference type="PROSITE" id="PS00075">
    <property type="entry name" value="DHFR_1"/>
    <property type="match status" value="1"/>
</dbReference>
<evidence type="ECO:0000256" key="7">
    <source>
        <dbReference type="ARBA" id="ARBA00025067"/>
    </source>
</evidence>
<comment type="catalytic activity">
    <reaction evidence="8">
        <text>(6S)-5,6,7,8-tetrahydrofolate + NADP(+) = 7,8-dihydrofolate + NADPH + H(+)</text>
        <dbReference type="Rhea" id="RHEA:15009"/>
        <dbReference type="ChEBI" id="CHEBI:15378"/>
        <dbReference type="ChEBI" id="CHEBI:57451"/>
        <dbReference type="ChEBI" id="CHEBI:57453"/>
        <dbReference type="ChEBI" id="CHEBI:57783"/>
        <dbReference type="ChEBI" id="CHEBI:58349"/>
        <dbReference type="EC" id="1.5.1.3"/>
    </reaction>
</comment>
<feature type="region of interest" description="Disordered" evidence="10">
    <location>
        <begin position="200"/>
        <end position="224"/>
    </location>
</feature>
<accession>A0A8J2RJ95</accession>
<reference evidence="13" key="1">
    <citation type="submission" date="2021-11" db="EMBL/GenBank/DDBJ databases">
        <authorList>
            <person name="Schell T."/>
        </authorList>
    </citation>
    <scope>NUCLEOTIDE SEQUENCE</scope>
    <source>
        <strain evidence="13">M5</strain>
    </source>
</reference>
<comment type="caution">
    <text evidence="13">The sequence shown here is derived from an EMBL/GenBank/DDBJ whole genome shotgun (WGS) entry which is preliminary data.</text>
</comment>
<proteinExistence type="inferred from homology"/>
<dbReference type="AlphaFoldDB" id="A0A8J2RJ95"/>
<dbReference type="FunFam" id="3.40.430.10:FF:000002">
    <property type="entry name" value="Dihydrofolate reductase"/>
    <property type="match status" value="1"/>
</dbReference>
<feature type="compositionally biased region" description="Low complexity" evidence="10">
    <location>
        <begin position="214"/>
        <end position="224"/>
    </location>
</feature>
<dbReference type="CDD" id="cd00209">
    <property type="entry name" value="DHFR"/>
    <property type="match status" value="1"/>
</dbReference>
<keyword evidence="6" id="KW-0560">Oxidoreductase</keyword>
<evidence type="ECO:0000313" key="13">
    <source>
        <dbReference type="EMBL" id="CAH0103259.1"/>
    </source>
</evidence>
<evidence type="ECO:0000259" key="12">
    <source>
        <dbReference type="PROSITE" id="PS51330"/>
    </source>
</evidence>
<dbReference type="Pfam" id="PF00186">
    <property type="entry name" value="DHFR_1"/>
    <property type="match status" value="1"/>
</dbReference>
<evidence type="ECO:0000256" key="1">
    <source>
        <dbReference type="ARBA" id="ARBA00004903"/>
    </source>
</evidence>
<protein>
    <recommendedName>
        <fullName evidence="3">dihydrofolate reductase</fullName>
        <ecNumber evidence="3">1.5.1.3</ecNumber>
    </recommendedName>
</protein>
<dbReference type="GO" id="GO:0004146">
    <property type="term" value="F:dihydrofolate reductase activity"/>
    <property type="evidence" value="ECO:0007669"/>
    <property type="project" value="UniProtKB-EC"/>
</dbReference>
<dbReference type="EMBL" id="CAKKLH010000105">
    <property type="protein sequence ID" value="CAH0103259.1"/>
    <property type="molecule type" value="Genomic_DNA"/>
</dbReference>
<name>A0A8J2RJ95_9CRUS</name>
<evidence type="ECO:0000256" key="4">
    <source>
        <dbReference type="ARBA" id="ARBA00022563"/>
    </source>
</evidence>
<evidence type="ECO:0000256" key="9">
    <source>
        <dbReference type="RuleBase" id="RU004474"/>
    </source>
</evidence>
<gene>
    <name evidence="13" type="ORF">DGAL_LOCUS5794</name>
</gene>
<dbReference type="PANTHER" id="PTHR48069:SF3">
    <property type="entry name" value="DIHYDROFOLATE REDUCTASE"/>
    <property type="match status" value="1"/>
</dbReference>
<keyword evidence="4" id="KW-0554">One-carbon metabolism</keyword>
<dbReference type="SUPFAM" id="SSF53597">
    <property type="entry name" value="Dihydrofolate reductase-like"/>
    <property type="match status" value="1"/>
</dbReference>
<keyword evidence="5" id="KW-0521">NADP</keyword>
<sequence length="338" mass="37075">MKLNLIVATASNMGIGFQGTIPWRLKKDMSLFAKLTKWTDDSNKQNAVVMGRKTWESIPQKNRPLSNRLNIVLSSAQQIENALTCKSLESALQLLQIPPYLDQIENIWIIGGASVYREAMEHSSCHRIYVTHILKDFECDVFMPSIDPAKFCLVRDCKVPEGTEEENGTSFNVKFSITRSICNINSLLVSSINEIVESAPGRGGGGGRGGGSSGKSNSSTGGKRSGYYLHGGLYTVSRTVKETPVKTPVYRGIGAWGIIGIVLAVLGLCVGIYYALYLCDLYQRTDNYSSNLAAQTPHLMTEKPRPEENGNGNIPMTDKNEFAKTSSMKTGLNSEVFL</sequence>
<evidence type="ECO:0000256" key="2">
    <source>
        <dbReference type="ARBA" id="ARBA00009539"/>
    </source>
</evidence>